<dbReference type="Proteomes" id="UP000641152">
    <property type="component" value="Unassembled WGS sequence"/>
</dbReference>
<evidence type="ECO:0000256" key="1">
    <source>
        <dbReference type="SAM" id="MobiDB-lite"/>
    </source>
</evidence>
<keyword evidence="2" id="KW-0067">ATP-binding</keyword>
<dbReference type="EMBL" id="JACXST010000002">
    <property type="protein sequence ID" value="MBD9361590.1"/>
    <property type="molecule type" value="Genomic_DNA"/>
</dbReference>
<keyword evidence="2" id="KW-0547">Nucleotide-binding</keyword>
<feature type="region of interest" description="Disordered" evidence="1">
    <location>
        <begin position="563"/>
        <end position="583"/>
    </location>
</feature>
<dbReference type="GO" id="GO:0004386">
    <property type="term" value="F:helicase activity"/>
    <property type="evidence" value="ECO:0007669"/>
    <property type="project" value="UniProtKB-KW"/>
</dbReference>
<dbReference type="SUPFAM" id="SSF52540">
    <property type="entry name" value="P-loop containing nucleoside triphosphate hydrolases"/>
    <property type="match status" value="1"/>
</dbReference>
<dbReference type="RefSeq" id="WP_192394393.1">
    <property type="nucleotide sequence ID" value="NZ_CAJHIU010000002.1"/>
</dbReference>
<keyword evidence="3" id="KW-1185">Reference proteome</keyword>
<keyword evidence="2" id="KW-0347">Helicase</keyword>
<comment type="caution">
    <text evidence="2">The sequence shown here is derived from an EMBL/GenBank/DDBJ whole genome shotgun (WGS) entry which is preliminary data.</text>
</comment>
<protein>
    <submittedName>
        <fullName evidence="2">Helicase</fullName>
    </submittedName>
</protein>
<gene>
    <name evidence="2" type="ORF">EBB_13855</name>
</gene>
<organism evidence="2 3">
    <name type="scientific">Methylomonas fluvii</name>
    <dbReference type="NCBI Taxonomy" id="1854564"/>
    <lineage>
        <taxon>Bacteria</taxon>
        <taxon>Pseudomonadati</taxon>
        <taxon>Pseudomonadota</taxon>
        <taxon>Gammaproteobacteria</taxon>
        <taxon>Methylococcales</taxon>
        <taxon>Methylococcaceae</taxon>
        <taxon>Methylomonas</taxon>
    </lineage>
</organism>
<keyword evidence="2" id="KW-0378">Hydrolase</keyword>
<evidence type="ECO:0000313" key="3">
    <source>
        <dbReference type="Proteomes" id="UP000641152"/>
    </source>
</evidence>
<reference evidence="2 3" key="1">
    <citation type="submission" date="2020-09" db="EMBL/GenBank/DDBJ databases">
        <title>Methylomonas albis sp. nov. and Methylomonas fluvii sp. nov.: Two cold-adapted methanotrophs from the River Elbe and an amended description of Methylovulum psychrotolerans strain Eb1.</title>
        <authorList>
            <person name="Bussmann I.K."/>
            <person name="Klings K.-W."/>
            <person name="Warnstedt J."/>
            <person name="Hoppert M."/>
            <person name="Saborowski A."/>
            <person name="Horn F."/>
            <person name="Liebner S."/>
        </authorList>
    </citation>
    <scope>NUCLEOTIDE SEQUENCE [LARGE SCALE GENOMIC DNA]</scope>
    <source>
        <strain evidence="2 3">EbB</strain>
    </source>
</reference>
<accession>A0ABR9DEQ9</accession>
<sequence>MLDPIQRHSLWGQTFEIAVKRGVLTALMASAVQDLDSIDLTPWKALDAADVYAALANELREVDQNLKFRTRESARHLFELGMGLGQTAMREYLRKLKPDAEDYRIKALWCPLQLPRLQGDFDAEREEALLAWAAAFGQERIESALANKGFPARADFLLWLEPSYDSLGREFLCLEFSLNGLPETADYSKPDAHLEELRRFAWFMDTRSVFSRVCAEVSGEEFVLSPDIKNHLPAFTGRDKPLYKLCQAASYLHTTMRWLKSQGLDDKPCNARALSITQNGFESLAARFFSRHEVDPRVSLLESLGRAYRDTEKVPDCDEDALNDHIRHAFDKIRKALPKAISKQFVDMRELPEPGKSLAFNFSEDVEEFLNPMATMPWQEALSWVDSDSSIADFLKANPQTSISETLAERVKYGQSVPLRDLHSAAVVAGMRSSVLGQMTVLGLEGNPGIGKTTAVVSFLKESSEGFLFLYVSPRVIINDDVTENLARDKATNQSSGILTVTTNSKLIGAAKAWYEKQVQDGTVAKRMVDSAVVADGVENLKHPDNSTLILSPATKEALELTHIGSSNRKRAETERQDRMEDDKRPGVLKVLSLATRNLLAENPDINRVVLTAAIQGYRELGGDKSTLSALDYLFKNPTNKQAGKLERREFAQRIQTIVVMVDELTGDGAGAPFIHTVARWLDQQFIRPFDQEPLFRVILIVSDASLGNEIVLDRYLNSGKRTPDKVLVSKSAGKRPFRLSAMPVRIGGKRLPVLHIMTNSYPATKLSIDYRVRLDLIKPGELFDGRIQTVRQAIAEQQGEAIIGNVIQEIRRALDSGADQVIFFAQDKAFLRSVQTLLVTSEDGEPLLNASQVAILDSSVIAAKRKALIADDRRDTVKVFLMTSSGARGVSFPKTDWIIAMIPRFGIEAALMEVAQLIYRGRGKYYTSDDGVLCDDGDWKDRRLVMLLQDFLPQDEVPEPRQWLRLVSDLLTYLVMLRSTIYTRIIGDAGLDKQNLAMVPVGGIGSEEMLSLMSTHVRAFLREADVFLRDYSADVNRRGLVANAQRNTQHLFSKFSLDATARSKDFKSVVRLEDIQKFSRRASADNAPLLISPNDDPDCLLPDHLYCIGPFWLEHWESLEKQERFNVEGWSTDVGHQSEKLFGELSHIYKDETLPFKLRHSAEELFRILARKKDEATREFSTVKALQSSSTWVVVPLDYPRFWKKDASGRLPSLGDDEIAWRDSLGACIPTTAEILPVIPRYADIPYAAVIGEQDPARLELIFDDRYLAASNELNLLNTILLAE</sequence>
<feature type="compositionally biased region" description="Basic and acidic residues" evidence="1">
    <location>
        <begin position="570"/>
        <end position="583"/>
    </location>
</feature>
<name>A0ABR9DEQ9_9GAMM</name>
<proteinExistence type="predicted"/>
<dbReference type="Gene3D" id="3.40.50.300">
    <property type="entry name" value="P-loop containing nucleotide triphosphate hydrolases"/>
    <property type="match status" value="1"/>
</dbReference>
<dbReference type="InterPro" id="IPR027417">
    <property type="entry name" value="P-loop_NTPase"/>
</dbReference>
<evidence type="ECO:0000313" key="2">
    <source>
        <dbReference type="EMBL" id="MBD9361590.1"/>
    </source>
</evidence>